<reference evidence="2 3" key="1">
    <citation type="submission" date="2019-02" db="EMBL/GenBank/DDBJ databases">
        <title>Deep-cultivation of Planctomycetes and their phenomic and genomic characterization uncovers novel biology.</title>
        <authorList>
            <person name="Wiegand S."/>
            <person name="Jogler M."/>
            <person name="Boedeker C."/>
            <person name="Pinto D."/>
            <person name="Vollmers J."/>
            <person name="Rivas-Marin E."/>
            <person name="Kohn T."/>
            <person name="Peeters S.H."/>
            <person name="Heuer A."/>
            <person name="Rast P."/>
            <person name="Oberbeckmann S."/>
            <person name="Bunk B."/>
            <person name="Jeske O."/>
            <person name="Meyerdierks A."/>
            <person name="Storesund J.E."/>
            <person name="Kallscheuer N."/>
            <person name="Luecker S."/>
            <person name="Lage O.M."/>
            <person name="Pohl T."/>
            <person name="Merkel B.J."/>
            <person name="Hornburger P."/>
            <person name="Mueller R.-W."/>
            <person name="Bruemmer F."/>
            <person name="Labrenz M."/>
            <person name="Spormann A.M."/>
            <person name="Op den Camp H."/>
            <person name="Overmann J."/>
            <person name="Amann R."/>
            <person name="Jetten M.S.M."/>
            <person name="Mascher T."/>
            <person name="Medema M.H."/>
            <person name="Devos D.P."/>
            <person name="Kaster A.-K."/>
            <person name="Ovreas L."/>
            <person name="Rohde M."/>
            <person name="Galperin M.Y."/>
            <person name="Jogler C."/>
        </authorList>
    </citation>
    <scope>NUCLEOTIDE SEQUENCE [LARGE SCALE GENOMIC DNA]</scope>
    <source>
        <strain evidence="2 3">Pan241w</strain>
    </source>
</reference>
<dbReference type="Proteomes" id="UP000317171">
    <property type="component" value="Chromosome"/>
</dbReference>
<evidence type="ECO:0000313" key="3">
    <source>
        <dbReference type="Proteomes" id="UP000317171"/>
    </source>
</evidence>
<feature type="transmembrane region" description="Helical" evidence="1">
    <location>
        <begin position="464"/>
        <end position="485"/>
    </location>
</feature>
<gene>
    <name evidence="2" type="ORF">Pan241w_56920</name>
</gene>
<feature type="transmembrane region" description="Helical" evidence="1">
    <location>
        <begin position="403"/>
        <end position="424"/>
    </location>
</feature>
<feature type="transmembrane region" description="Helical" evidence="1">
    <location>
        <begin position="492"/>
        <end position="513"/>
    </location>
</feature>
<feature type="transmembrane region" description="Helical" evidence="1">
    <location>
        <begin position="55"/>
        <end position="75"/>
    </location>
</feature>
<dbReference type="RefSeq" id="WP_145222346.1">
    <property type="nucleotide sequence ID" value="NZ_CP036269.1"/>
</dbReference>
<feature type="transmembrane region" description="Helical" evidence="1">
    <location>
        <begin position="157"/>
        <end position="175"/>
    </location>
</feature>
<keyword evidence="1" id="KW-0472">Membrane</keyword>
<keyword evidence="1" id="KW-0812">Transmembrane</keyword>
<feature type="transmembrane region" description="Helical" evidence="1">
    <location>
        <begin position="195"/>
        <end position="216"/>
    </location>
</feature>
<protein>
    <submittedName>
        <fullName evidence="2">Uncharacterized protein</fullName>
    </submittedName>
</protein>
<feature type="transmembrane region" description="Helical" evidence="1">
    <location>
        <begin position="519"/>
        <end position="542"/>
    </location>
</feature>
<dbReference type="EMBL" id="CP036269">
    <property type="protein sequence ID" value="QDT45566.1"/>
    <property type="molecule type" value="Genomic_DNA"/>
</dbReference>
<feature type="transmembrane region" description="Helical" evidence="1">
    <location>
        <begin position="128"/>
        <end position="150"/>
    </location>
</feature>
<organism evidence="2 3">
    <name type="scientific">Gimesia alba</name>
    <dbReference type="NCBI Taxonomy" id="2527973"/>
    <lineage>
        <taxon>Bacteria</taxon>
        <taxon>Pseudomonadati</taxon>
        <taxon>Planctomycetota</taxon>
        <taxon>Planctomycetia</taxon>
        <taxon>Planctomycetales</taxon>
        <taxon>Planctomycetaceae</taxon>
        <taxon>Gimesia</taxon>
    </lineage>
</organism>
<proteinExistence type="predicted"/>
<dbReference type="AlphaFoldDB" id="A0A517RNV6"/>
<name>A0A517RNV6_9PLAN</name>
<accession>A0A517RNV6</accession>
<dbReference type="OrthoDB" id="288005at2"/>
<feature type="transmembrane region" description="Helical" evidence="1">
    <location>
        <begin position="304"/>
        <end position="324"/>
    </location>
</feature>
<feature type="transmembrane region" description="Helical" evidence="1">
    <location>
        <begin position="16"/>
        <end position="35"/>
    </location>
</feature>
<dbReference type="KEGG" id="gaz:Pan241w_56920"/>
<keyword evidence="1" id="KW-1133">Transmembrane helix</keyword>
<feature type="transmembrane region" description="Helical" evidence="1">
    <location>
        <begin position="82"/>
        <end position="108"/>
    </location>
</feature>
<sequence length="548" mass="61358">MENSFFIVTKVFGKRVWWQALLAVGFLILLPLSARDGLNFNGNLFYEGEGNPFDYFFSFVSFSWLLFIGICIHAFRDCRKFIFALPLSSASMASWLMLISAGFVVFLSLLTNGLYRVLFFDQNWLSEYWPVLGPTLFVTTLVIVGHSLYWNFQSQSFLKLLFSAAVVIGLGWWFASRFFPNGIQNPIVPWCRVTLSEYATMLAVSLGAWWLGVASFKRVRCGDAKPSRPWEQISLWFNGSINGAQAADAPVCLSRTDSLGQLHWRQSCSGAVRMVGIALVILLSVTILVSLTQSGPDLQLFHETTSLALLLFSIISATLLGIFLGEGLVNKEKRELIPALANAPFSDQVLASALLWNLMKSIGVLFAFLLLSLALGYLAAEFIFKHDVILWNEGLPVLQSVGFKVLVALAVYWCIAANLVSLLWTGRNWFMISVFACITVLSFIGTPLYIFVVPRDWQPQVGQMILSFLTLLVISGSVTAFVMALRKNLIRFRTVVGSALFVVVTTLLFWNVWNSHPQVLRVFCSSLFLLLVIPFATIPLAVSWNRHR</sequence>
<keyword evidence="3" id="KW-1185">Reference proteome</keyword>
<evidence type="ECO:0000256" key="1">
    <source>
        <dbReference type="SAM" id="Phobius"/>
    </source>
</evidence>
<evidence type="ECO:0000313" key="2">
    <source>
        <dbReference type="EMBL" id="QDT45566.1"/>
    </source>
</evidence>
<feature type="transmembrane region" description="Helical" evidence="1">
    <location>
        <begin position="362"/>
        <end position="383"/>
    </location>
</feature>
<feature type="transmembrane region" description="Helical" evidence="1">
    <location>
        <begin position="429"/>
        <end position="452"/>
    </location>
</feature>
<feature type="transmembrane region" description="Helical" evidence="1">
    <location>
        <begin position="271"/>
        <end position="292"/>
    </location>
</feature>